<gene>
    <name evidence="2" type="ordered locus">Dacet_1556</name>
</gene>
<dbReference type="eggNOG" id="COG1462">
    <property type="taxonomic scope" value="Bacteria"/>
</dbReference>
<dbReference type="AlphaFoldDB" id="D4H8H6"/>
<dbReference type="RefSeq" id="WP_013010839.1">
    <property type="nucleotide sequence ID" value="NC_013943.1"/>
</dbReference>
<proteinExistence type="predicted"/>
<sequence length="397" mass="42664" precursor="true">MKRIALSSLLLSMLLILSACVAGGPKVDPGAYQVSPADVEKIQIPAVCQSSYKIDIPRVAIVEFQNNTTYGKMTATNTHVSGQSSTTRKSAAVAGVVATPVGIGVGGVSASKTDTNYSGNIDSFMREIAPNIGTYAQSAVENTMSGIGGMKIYDRSHLQKIMNEQKFQMTIGDPNTAVQLGKMAGVQYIITGTVDNITTKYVEKIKDDKSLGSLFTLASIAVNTQAGWNVNVEMTIKLLDVATGEQLLNKKVTGHEVAGNQPNFNPEMSITAAKKAMGEAVEDLRPDFSQRFAQRGYIQQLRGNKTVALINLGSDKGITAGTKVDAYDFIEIVDPFTNVATCNMSKIPLDLTVSDQVTANQAWVQVKGDPEQTARLKLGVIVKRQQLKGQGFMKKLF</sequence>
<keyword evidence="1" id="KW-0732">Signal</keyword>
<dbReference type="InterPro" id="IPR005534">
    <property type="entry name" value="Curli_assmbl/transp-comp_CsgG"/>
</dbReference>
<dbReference type="GO" id="GO:0030288">
    <property type="term" value="C:outer membrane-bounded periplasmic space"/>
    <property type="evidence" value="ECO:0007669"/>
    <property type="project" value="InterPro"/>
</dbReference>
<dbReference type="KEGG" id="dap:Dacet_1556"/>
<dbReference type="Proteomes" id="UP000002012">
    <property type="component" value="Chromosome"/>
</dbReference>
<dbReference type="PROSITE" id="PS51257">
    <property type="entry name" value="PROKAR_LIPOPROTEIN"/>
    <property type="match status" value="1"/>
</dbReference>
<evidence type="ECO:0000313" key="2">
    <source>
        <dbReference type="EMBL" id="ADD68325.1"/>
    </source>
</evidence>
<feature type="chain" id="PRO_5003058314" description="Curli production assembly/transport component CsgG" evidence="1">
    <location>
        <begin position="22"/>
        <end position="397"/>
    </location>
</feature>
<reference evidence="2 3" key="1">
    <citation type="journal article" date="2010" name="Stand. Genomic Sci.">
        <title>Complete genome sequence of Denitrovibrio acetiphilus type strain (N2460).</title>
        <authorList>
            <person name="Kiss H."/>
            <person name="Lang E."/>
            <person name="Lapidus A."/>
            <person name="Copeland A."/>
            <person name="Nolan M."/>
            <person name="Glavina Del Rio T."/>
            <person name="Chen F."/>
            <person name="Lucas S."/>
            <person name="Tice H."/>
            <person name="Cheng J.F."/>
            <person name="Han C."/>
            <person name="Goodwin L."/>
            <person name="Pitluck S."/>
            <person name="Liolios K."/>
            <person name="Pati A."/>
            <person name="Ivanova N."/>
            <person name="Mavromatis K."/>
            <person name="Chen A."/>
            <person name="Palaniappan K."/>
            <person name="Land M."/>
            <person name="Hauser L."/>
            <person name="Chang Y.J."/>
            <person name="Jeffries C.D."/>
            <person name="Detter J.C."/>
            <person name="Brettin T."/>
            <person name="Spring S."/>
            <person name="Rohde M."/>
            <person name="Goker M."/>
            <person name="Woyke T."/>
            <person name="Bristow J."/>
            <person name="Eisen J.A."/>
            <person name="Markowitz V."/>
            <person name="Hugenholtz P."/>
            <person name="Kyrpides N.C."/>
            <person name="Klenk H.P."/>
        </authorList>
    </citation>
    <scope>NUCLEOTIDE SEQUENCE [LARGE SCALE GENOMIC DNA]</scope>
    <source>
        <strain evidence="3">DSM 12809 / NBRC 114555 / N2460</strain>
    </source>
</reference>
<dbReference type="Gene3D" id="3.40.50.10610">
    <property type="entry name" value="ABC-type transport auxiliary lipoprotein component"/>
    <property type="match status" value="1"/>
</dbReference>
<dbReference type="EMBL" id="CP001968">
    <property type="protein sequence ID" value="ADD68325.1"/>
    <property type="molecule type" value="Genomic_DNA"/>
</dbReference>
<evidence type="ECO:0008006" key="4">
    <source>
        <dbReference type="Google" id="ProtNLM"/>
    </source>
</evidence>
<dbReference type="OrthoDB" id="9803653at2"/>
<evidence type="ECO:0000313" key="3">
    <source>
        <dbReference type="Proteomes" id="UP000002012"/>
    </source>
</evidence>
<accession>D4H8H6</accession>
<keyword evidence="3" id="KW-1185">Reference proteome</keyword>
<protein>
    <recommendedName>
        <fullName evidence="4">Curli production assembly/transport component CsgG</fullName>
    </recommendedName>
</protein>
<dbReference type="Pfam" id="PF03783">
    <property type="entry name" value="CsgG"/>
    <property type="match status" value="1"/>
</dbReference>
<dbReference type="PaxDb" id="522772-Dacet_1556"/>
<dbReference type="HOGENOM" id="CLU_695836_0_0_0"/>
<dbReference type="InParanoid" id="D4H8H6"/>
<name>D4H8H6_DENA2</name>
<dbReference type="STRING" id="522772.Dacet_1556"/>
<organism evidence="2 3">
    <name type="scientific">Denitrovibrio acetiphilus (strain DSM 12809 / NBRC 114555 / N2460)</name>
    <dbReference type="NCBI Taxonomy" id="522772"/>
    <lineage>
        <taxon>Bacteria</taxon>
        <taxon>Pseudomonadati</taxon>
        <taxon>Deferribacterota</taxon>
        <taxon>Deferribacteres</taxon>
        <taxon>Deferribacterales</taxon>
        <taxon>Geovibrionaceae</taxon>
        <taxon>Denitrovibrio</taxon>
    </lineage>
</organism>
<feature type="signal peptide" evidence="1">
    <location>
        <begin position="1"/>
        <end position="21"/>
    </location>
</feature>
<evidence type="ECO:0000256" key="1">
    <source>
        <dbReference type="SAM" id="SignalP"/>
    </source>
</evidence>